<comment type="caution">
    <text evidence="1">The sequence shown here is derived from an EMBL/GenBank/DDBJ whole genome shotgun (WGS) entry which is preliminary data.</text>
</comment>
<dbReference type="Proteomes" id="UP000605848">
    <property type="component" value="Unassembled WGS sequence"/>
</dbReference>
<reference evidence="1" key="1">
    <citation type="submission" date="2021-01" db="EMBL/GenBank/DDBJ databases">
        <title>Microvirga sp.</title>
        <authorList>
            <person name="Kim M.K."/>
        </authorList>
    </citation>
    <scope>NUCLEOTIDE SEQUENCE</scope>
    <source>
        <strain evidence="1">5420S-16</strain>
    </source>
</reference>
<dbReference type="AlphaFoldDB" id="A0A937D2B1"/>
<organism evidence="1 2">
    <name type="scientific">Microvirga aerilata</name>
    <dbReference type="NCBI Taxonomy" id="670292"/>
    <lineage>
        <taxon>Bacteria</taxon>
        <taxon>Pseudomonadati</taxon>
        <taxon>Pseudomonadota</taxon>
        <taxon>Alphaproteobacteria</taxon>
        <taxon>Hyphomicrobiales</taxon>
        <taxon>Methylobacteriaceae</taxon>
        <taxon>Microvirga</taxon>
    </lineage>
</organism>
<proteinExistence type="predicted"/>
<protein>
    <submittedName>
        <fullName evidence="1">Uncharacterized protein</fullName>
    </submittedName>
</protein>
<keyword evidence="2" id="KW-1185">Reference proteome</keyword>
<dbReference type="EMBL" id="JAEQMY010000017">
    <property type="protein sequence ID" value="MBL0405045.1"/>
    <property type="molecule type" value="Genomic_DNA"/>
</dbReference>
<accession>A0A937D2B1</accession>
<evidence type="ECO:0000313" key="1">
    <source>
        <dbReference type="EMBL" id="MBL0405045.1"/>
    </source>
</evidence>
<name>A0A937D2B1_9HYPH</name>
<evidence type="ECO:0000313" key="2">
    <source>
        <dbReference type="Proteomes" id="UP000605848"/>
    </source>
</evidence>
<gene>
    <name evidence="1" type="ORF">JKG68_13795</name>
</gene>
<dbReference type="RefSeq" id="WP_202060345.1">
    <property type="nucleotide sequence ID" value="NZ_JAEQMY010000017.1"/>
</dbReference>
<sequence>MISRAIKNLTPLSLRIFLKNRLPARIVGAVATPPASTRDKADNGRRPIQPQCPICGTSLPSAPSQLDIQCTGCGALPHHRKLALAVYAHARLADTQVLVVGSDDVLQLICEGLEKVTFAPDPADVPVDLRSKVDLCIHSYWLQGSKMGPEKSLRSLDALLSPKGKQIFTLDTSCRWHPIQWQRGPHAFLEWLHRGGWAEANVFEPDEVYGGGAGEAFGCSPTIESPATAVILPGSMLRS</sequence>